<name>A0A7C3FZW1_9PROT</name>
<gene>
    <name evidence="4" type="ORF">ENJ46_03320</name>
</gene>
<dbReference type="PANTHER" id="PTHR24220">
    <property type="entry name" value="IMPORT ATP-BINDING PROTEIN"/>
    <property type="match status" value="1"/>
</dbReference>
<dbReference type="PROSITE" id="PS50893">
    <property type="entry name" value="ABC_TRANSPORTER_2"/>
    <property type="match status" value="1"/>
</dbReference>
<dbReference type="InterPro" id="IPR017871">
    <property type="entry name" value="ABC_transporter-like_CS"/>
</dbReference>
<dbReference type="EMBL" id="DRMN01000221">
    <property type="protein sequence ID" value="HFB54931.1"/>
    <property type="molecule type" value="Genomic_DNA"/>
</dbReference>
<dbReference type="GO" id="GO:0022857">
    <property type="term" value="F:transmembrane transporter activity"/>
    <property type="evidence" value="ECO:0007669"/>
    <property type="project" value="TreeGrafter"/>
</dbReference>
<dbReference type="SMART" id="SM00382">
    <property type="entry name" value="AAA"/>
    <property type="match status" value="1"/>
</dbReference>
<keyword evidence="2 4" id="KW-0067">ATP-binding</keyword>
<dbReference type="InterPro" id="IPR003439">
    <property type="entry name" value="ABC_transporter-like_ATP-bd"/>
</dbReference>
<dbReference type="PROSITE" id="PS00211">
    <property type="entry name" value="ABC_TRANSPORTER_1"/>
    <property type="match status" value="1"/>
</dbReference>
<protein>
    <submittedName>
        <fullName evidence="4">ATP-binding cassette domain-containing protein</fullName>
    </submittedName>
</protein>
<feature type="domain" description="ABC transporter" evidence="3">
    <location>
        <begin position="11"/>
        <end position="232"/>
    </location>
</feature>
<dbReference type="GO" id="GO:0016887">
    <property type="term" value="F:ATP hydrolysis activity"/>
    <property type="evidence" value="ECO:0007669"/>
    <property type="project" value="InterPro"/>
</dbReference>
<comment type="caution">
    <text evidence="4">The sequence shown here is derived from an EMBL/GenBank/DDBJ whole genome shotgun (WGS) entry which is preliminary data.</text>
</comment>
<dbReference type="GO" id="GO:0005886">
    <property type="term" value="C:plasma membrane"/>
    <property type="evidence" value="ECO:0007669"/>
    <property type="project" value="TreeGrafter"/>
</dbReference>
<dbReference type="PANTHER" id="PTHR24220:SF470">
    <property type="entry name" value="CELL DIVISION ATP-BINDING PROTEIN FTSE"/>
    <property type="match status" value="1"/>
</dbReference>
<dbReference type="GO" id="GO:0005524">
    <property type="term" value="F:ATP binding"/>
    <property type="evidence" value="ECO:0007669"/>
    <property type="project" value="UniProtKB-KW"/>
</dbReference>
<dbReference type="Pfam" id="PF00005">
    <property type="entry name" value="ABC_tran"/>
    <property type="match status" value="1"/>
</dbReference>
<evidence type="ECO:0000256" key="1">
    <source>
        <dbReference type="ARBA" id="ARBA00022741"/>
    </source>
</evidence>
<dbReference type="AlphaFoldDB" id="A0A7C3FZW1"/>
<dbReference type="InterPro" id="IPR015854">
    <property type="entry name" value="ABC_transpr_LolD-like"/>
</dbReference>
<dbReference type="SUPFAM" id="SSF52540">
    <property type="entry name" value="P-loop containing nucleoside triphosphate hydrolases"/>
    <property type="match status" value="1"/>
</dbReference>
<dbReference type="InterPro" id="IPR003593">
    <property type="entry name" value="AAA+_ATPase"/>
</dbReference>
<reference evidence="4" key="1">
    <citation type="journal article" date="2020" name="mSystems">
        <title>Genome- and Community-Level Interaction Insights into Carbon Utilization and Element Cycling Functions of Hydrothermarchaeota in Hydrothermal Sediment.</title>
        <authorList>
            <person name="Zhou Z."/>
            <person name="Liu Y."/>
            <person name="Xu W."/>
            <person name="Pan J."/>
            <person name="Luo Z.H."/>
            <person name="Li M."/>
        </authorList>
    </citation>
    <scope>NUCLEOTIDE SEQUENCE [LARGE SCALE GENOMIC DNA]</scope>
    <source>
        <strain evidence="4">HyVt-489</strain>
    </source>
</reference>
<dbReference type="Proteomes" id="UP000886042">
    <property type="component" value="Unassembled WGS sequence"/>
</dbReference>
<evidence type="ECO:0000256" key="2">
    <source>
        <dbReference type="ARBA" id="ARBA00022840"/>
    </source>
</evidence>
<evidence type="ECO:0000259" key="3">
    <source>
        <dbReference type="PROSITE" id="PS50893"/>
    </source>
</evidence>
<organism evidence="4">
    <name type="scientific">Hellea balneolensis</name>
    <dbReference type="NCBI Taxonomy" id="287478"/>
    <lineage>
        <taxon>Bacteria</taxon>
        <taxon>Pseudomonadati</taxon>
        <taxon>Pseudomonadota</taxon>
        <taxon>Alphaproteobacteria</taxon>
        <taxon>Maricaulales</taxon>
        <taxon>Robiginitomaculaceae</taxon>
        <taxon>Hellea</taxon>
    </lineage>
</organism>
<keyword evidence="1" id="KW-0547">Nucleotide-binding</keyword>
<sequence length="232" mass="25425">MNNSHAPTPSIVFDHVGLRYGRGDEILSDISLSLMSGSLNFITGPSGAGKTSLLKLVYLHMRPSRGLITLFGQDTSVLNIKSIPMLKRRMGVVLQDFQLVDHLSVFENVALPLRVRGIKRDHYAADVQSLLQWVGLGNRIDAFPSVLSGGEKQRVAIARSVIGKPDILIADEPTGNVDNVIGKRLMRLFSELNKQGTTILIATHNHDLIPDNADIYSLQQGHLSKELEKDGA</sequence>
<dbReference type="InterPro" id="IPR027417">
    <property type="entry name" value="P-loop_NTPase"/>
</dbReference>
<evidence type="ECO:0000313" key="4">
    <source>
        <dbReference type="EMBL" id="HFB54931.1"/>
    </source>
</evidence>
<accession>A0A7C3FZW1</accession>
<proteinExistence type="predicted"/>
<dbReference type="Gene3D" id="3.40.50.300">
    <property type="entry name" value="P-loop containing nucleotide triphosphate hydrolases"/>
    <property type="match status" value="1"/>
</dbReference>